<sequence>MKIKQVEELVGITRKNIRFYEEQGLLNVERAENGYREYHTADIARLQEIKLFRKMDISIEEMRALFEKRKSLQVCLEQHLGELERRREGLVKMQEMCERLIAEHQSLDTLNAENCLEEIEQMEKEGARFMDIKKTDIRKKRRTGAIIGAVVMILLMGFTIGLMLWANTQDPIPTGLLIFLIAIPVVIIGGILAALAGRMKEIEGGEEDEASKY</sequence>
<feature type="domain" description="HTH merR-type" evidence="5">
    <location>
        <begin position="1"/>
        <end position="68"/>
    </location>
</feature>
<dbReference type="CDD" id="cd00592">
    <property type="entry name" value="HTH_MerR-like"/>
    <property type="match status" value="1"/>
</dbReference>
<protein>
    <submittedName>
        <fullName evidence="6">Copper export regulator</fullName>
    </submittedName>
</protein>
<dbReference type="Gene3D" id="1.10.1660.10">
    <property type="match status" value="1"/>
</dbReference>
<dbReference type="PANTHER" id="PTHR30204:SF94">
    <property type="entry name" value="HEAVY METAL-DEPENDENT TRANSCRIPTIONAL REGULATOR HI_0293-RELATED"/>
    <property type="match status" value="1"/>
</dbReference>
<dbReference type="InterPro" id="IPR009061">
    <property type="entry name" value="DNA-bd_dom_put_sf"/>
</dbReference>
<keyword evidence="4" id="KW-0812">Transmembrane</keyword>
<gene>
    <name evidence="6" type="primary">cueR_2</name>
    <name evidence="6" type="ORF">ERS852476_02438</name>
</gene>
<dbReference type="PANTHER" id="PTHR30204">
    <property type="entry name" value="REDOX-CYCLING DRUG-SENSING TRANSCRIPTIONAL ACTIVATOR SOXR"/>
    <property type="match status" value="1"/>
</dbReference>
<dbReference type="InterPro" id="IPR000551">
    <property type="entry name" value="MerR-type_HTH_dom"/>
</dbReference>
<evidence type="ECO:0000256" key="4">
    <source>
        <dbReference type="SAM" id="Phobius"/>
    </source>
</evidence>
<dbReference type="SUPFAM" id="SSF46955">
    <property type="entry name" value="Putative DNA-binding domain"/>
    <property type="match status" value="1"/>
</dbReference>
<evidence type="ECO:0000259" key="5">
    <source>
        <dbReference type="PROSITE" id="PS50937"/>
    </source>
</evidence>
<keyword evidence="4" id="KW-1133">Transmembrane helix</keyword>
<dbReference type="PROSITE" id="PS50937">
    <property type="entry name" value="HTH_MERR_2"/>
    <property type="match status" value="1"/>
</dbReference>
<dbReference type="InterPro" id="IPR047057">
    <property type="entry name" value="MerR_fam"/>
</dbReference>
<dbReference type="EMBL" id="CYZP01000021">
    <property type="protein sequence ID" value="CUO29619.1"/>
    <property type="molecule type" value="Genomic_DNA"/>
</dbReference>
<evidence type="ECO:0000313" key="7">
    <source>
        <dbReference type="Proteomes" id="UP000095645"/>
    </source>
</evidence>
<feature type="transmembrane region" description="Helical" evidence="4">
    <location>
        <begin position="143"/>
        <end position="166"/>
    </location>
</feature>
<dbReference type="RefSeq" id="WP_022381002.1">
    <property type="nucleotide sequence ID" value="NZ_CYZP01000021.1"/>
</dbReference>
<dbReference type="GO" id="GO:0003677">
    <property type="term" value="F:DNA binding"/>
    <property type="evidence" value="ECO:0007669"/>
    <property type="project" value="UniProtKB-KW"/>
</dbReference>
<name>A0A174DZI1_9FIRM</name>
<feature type="transmembrane region" description="Helical" evidence="4">
    <location>
        <begin position="172"/>
        <end position="195"/>
    </location>
</feature>
<keyword evidence="1" id="KW-0805">Transcription regulation</keyword>
<reference evidence="6 7" key="1">
    <citation type="submission" date="2015-09" db="EMBL/GenBank/DDBJ databases">
        <authorList>
            <consortium name="Pathogen Informatics"/>
        </authorList>
    </citation>
    <scope>NUCLEOTIDE SEQUENCE [LARGE SCALE GENOMIC DNA]</scope>
    <source>
        <strain evidence="6 7">2789STDY5834861</strain>
    </source>
</reference>
<evidence type="ECO:0000256" key="2">
    <source>
        <dbReference type="ARBA" id="ARBA00023125"/>
    </source>
</evidence>
<organism evidence="6 7">
    <name type="scientific">Blautia obeum</name>
    <dbReference type="NCBI Taxonomy" id="40520"/>
    <lineage>
        <taxon>Bacteria</taxon>
        <taxon>Bacillati</taxon>
        <taxon>Bacillota</taxon>
        <taxon>Clostridia</taxon>
        <taxon>Lachnospirales</taxon>
        <taxon>Lachnospiraceae</taxon>
        <taxon>Blautia</taxon>
    </lineage>
</organism>
<accession>A0A174DZI1</accession>
<keyword evidence="2" id="KW-0238">DNA-binding</keyword>
<keyword evidence="4" id="KW-0472">Membrane</keyword>
<evidence type="ECO:0000256" key="3">
    <source>
        <dbReference type="ARBA" id="ARBA00023163"/>
    </source>
</evidence>
<dbReference type="Proteomes" id="UP000095645">
    <property type="component" value="Unassembled WGS sequence"/>
</dbReference>
<dbReference type="SMART" id="SM00422">
    <property type="entry name" value="HTH_MERR"/>
    <property type="match status" value="1"/>
</dbReference>
<proteinExistence type="predicted"/>
<keyword evidence="3" id="KW-0804">Transcription</keyword>
<dbReference type="AlphaFoldDB" id="A0A174DZI1"/>
<dbReference type="Pfam" id="PF13411">
    <property type="entry name" value="MerR_1"/>
    <property type="match status" value="1"/>
</dbReference>
<evidence type="ECO:0000313" key="6">
    <source>
        <dbReference type="EMBL" id="CUO29619.1"/>
    </source>
</evidence>
<dbReference type="GO" id="GO:0003700">
    <property type="term" value="F:DNA-binding transcription factor activity"/>
    <property type="evidence" value="ECO:0007669"/>
    <property type="project" value="InterPro"/>
</dbReference>
<evidence type="ECO:0000256" key="1">
    <source>
        <dbReference type="ARBA" id="ARBA00023015"/>
    </source>
</evidence>